<gene>
    <name evidence="2" type="ORF">TMI583_LOCUS47162</name>
</gene>
<name>A0A8S2X9L5_9BILA</name>
<feature type="non-terminal residue" evidence="2">
    <location>
        <position position="1"/>
    </location>
</feature>
<protein>
    <submittedName>
        <fullName evidence="2">Uncharacterized protein</fullName>
    </submittedName>
</protein>
<dbReference type="Proteomes" id="UP000682733">
    <property type="component" value="Unassembled WGS sequence"/>
</dbReference>
<dbReference type="EMBL" id="CAJOBA010090279">
    <property type="protein sequence ID" value="CAF4481436.1"/>
    <property type="molecule type" value="Genomic_DNA"/>
</dbReference>
<keyword evidence="1" id="KW-0472">Membrane</keyword>
<evidence type="ECO:0000313" key="3">
    <source>
        <dbReference type="Proteomes" id="UP000682733"/>
    </source>
</evidence>
<reference evidence="2" key="1">
    <citation type="submission" date="2021-02" db="EMBL/GenBank/DDBJ databases">
        <authorList>
            <person name="Nowell W R."/>
        </authorList>
    </citation>
    <scope>NUCLEOTIDE SEQUENCE</scope>
</reference>
<keyword evidence="1" id="KW-0812">Transmembrane</keyword>
<feature type="transmembrane region" description="Helical" evidence="1">
    <location>
        <begin position="46"/>
        <end position="65"/>
    </location>
</feature>
<proteinExistence type="predicted"/>
<comment type="caution">
    <text evidence="2">The sequence shown here is derived from an EMBL/GenBank/DDBJ whole genome shotgun (WGS) entry which is preliminary data.</text>
</comment>
<dbReference type="AlphaFoldDB" id="A0A8S2X9L5"/>
<sequence length="119" mass="13719">WKTGGGGSSGSSDNAPSELTGTLAEKLLDAMEDEKDPATIIHTMKLINNIIIELVLYVSKLYLFLHYRIYRDSTRKEIEDICDLRERNQSKQSDADSTYCLCEKQYQENMIKRDLCKEY</sequence>
<organism evidence="2 3">
    <name type="scientific">Didymodactylos carnosus</name>
    <dbReference type="NCBI Taxonomy" id="1234261"/>
    <lineage>
        <taxon>Eukaryota</taxon>
        <taxon>Metazoa</taxon>
        <taxon>Spiralia</taxon>
        <taxon>Gnathifera</taxon>
        <taxon>Rotifera</taxon>
        <taxon>Eurotatoria</taxon>
        <taxon>Bdelloidea</taxon>
        <taxon>Philodinida</taxon>
        <taxon>Philodinidae</taxon>
        <taxon>Didymodactylos</taxon>
    </lineage>
</organism>
<evidence type="ECO:0000256" key="1">
    <source>
        <dbReference type="SAM" id="Phobius"/>
    </source>
</evidence>
<accession>A0A8S2X9L5</accession>
<keyword evidence="1" id="KW-1133">Transmembrane helix</keyword>
<evidence type="ECO:0000313" key="2">
    <source>
        <dbReference type="EMBL" id="CAF4481436.1"/>
    </source>
</evidence>